<dbReference type="CDD" id="cd07012">
    <property type="entry name" value="PBP2_Bug_TTT"/>
    <property type="match status" value="1"/>
</dbReference>
<organism evidence="3 4">
    <name type="scientific">Achromobacter insolitus</name>
    <dbReference type="NCBI Taxonomy" id="217204"/>
    <lineage>
        <taxon>Bacteria</taxon>
        <taxon>Pseudomonadati</taxon>
        <taxon>Pseudomonadota</taxon>
        <taxon>Betaproteobacteria</taxon>
        <taxon>Burkholderiales</taxon>
        <taxon>Alcaligenaceae</taxon>
        <taxon>Achromobacter</taxon>
    </lineage>
</organism>
<evidence type="ECO:0000313" key="4">
    <source>
        <dbReference type="Proteomes" id="UP000494183"/>
    </source>
</evidence>
<evidence type="ECO:0000313" key="3">
    <source>
        <dbReference type="EMBL" id="CAB3940259.1"/>
    </source>
</evidence>
<feature type="chain" id="PRO_5028985667" description="Tripartite tricarboxylate transporter substrate binding protein" evidence="2">
    <location>
        <begin position="38"/>
        <end position="337"/>
    </location>
</feature>
<reference evidence="3 4" key="1">
    <citation type="submission" date="2020-04" db="EMBL/GenBank/DDBJ databases">
        <authorList>
            <person name="De Canck E."/>
        </authorList>
    </citation>
    <scope>NUCLEOTIDE SEQUENCE [LARGE SCALE GENOMIC DNA]</scope>
    <source>
        <strain evidence="3 4">LMG 6000</strain>
    </source>
</reference>
<evidence type="ECO:0000256" key="2">
    <source>
        <dbReference type="SAM" id="SignalP"/>
    </source>
</evidence>
<name>A0A6S7FJX5_9BURK</name>
<evidence type="ECO:0008006" key="5">
    <source>
        <dbReference type="Google" id="ProtNLM"/>
    </source>
</evidence>
<gene>
    <name evidence="3" type="ORF">LMG6000_06438</name>
</gene>
<dbReference type="PIRSF" id="PIRSF017082">
    <property type="entry name" value="YflP"/>
    <property type="match status" value="1"/>
</dbReference>
<keyword evidence="4" id="KW-1185">Reference proteome</keyword>
<evidence type="ECO:0000256" key="1">
    <source>
        <dbReference type="ARBA" id="ARBA00006987"/>
    </source>
</evidence>
<proteinExistence type="inferred from homology"/>
<keyword evidence="2" id="KW-0732">Signal</keyword>
<dbReference type="PANTHER" id="PTHR42928">
    <property type="entry name" value="TRICARBOXYLATE-BINDING PROTEIN"/>
    <property type="match status" value="1"/>
</dbReference>
<dbReference type="Gene3D" id="3.40.190.150">
    <property type="entry name" value="Bordetella uptake gene, domain 1"/>
    <property type="match status" value="1"/>
</dbReference>
<accession>A0A6S7FJX5</accession>
<dbReference type="Proteomes" id="UP000494183">
    <property type="component" value="Unassembled WGS sequence"/>
</dbReference>
<protein>
    <recommendedName>
        <fullName evidence="5">Tripartite tricarboxylate transporter substrate binding protein</fullName>
    </recommendedName>
</protein>
<dbReference type="InterPro" id="IPR042100">
    <property type="entry name" value="Bug_dom1"/>
</dbReference>
<dbReference type="SUPFAM" id="SSF53850">
    <property type="entry name" value="Periplasmic binding protein-like II"/>
    <property type="match status" value="1"/>
</dbReference>
<dbReference type="EMBL" id="CADILH010000017">
    <property type="protein sequence ID" value="CAB3940259.1"/>
    <property type="molecule type" value="Genomic_DNA"/>
</dbReference>
<dbReference type="InterPro" id="IPR005064">
    <property type="entry name" value="BUG"/>
</dbReference>
<dbReference type="Pfam" id="PF03401">
    <property type="entry name" value="TctC"/>
    <property type="match status" value="1"/>
</dbReference>
<sequence length="337" mass="35912">MRGRRPRARETTMTYRTCAVSVLLALGVAASPLAARAQYPDHPIRIVLPYAPGAAGDVAMRQIQPLLEKRLGQPLIVDYKTGAGGNIGALEVARAKPDGYTLVLGATNNFVINQFLYRKLGFDPLTDLEPVGKLADVPAFVYVSAEVPATDYARFAQYARAHAGKLNYGSPGMGTTPHLSGYRLSQAMGAGMTHIAYRGSSPGVQALLANEIQMYIGGYSIAAAYMPQGRVRALAVAAPERFAGLPDVPTAAQAGMPDVVQGNWWGFAAPKGTPPERVARFAEVLHEVLALPEVRQAFLAGGFVPGQDTPAAFAASWRNEAPQWQAVVRESGVVLDN</sequence>
<comment type="similarity">
    <text evidence="1">Belongs to the UPF0065 (bug) family.</text>
</comment>
<dbReference type="AlphaFoldDB" id="A0A6S7FJX5"/>
<feature type="signal peptide" evidence="2">
    <location>
        <begin position="1"/>
        <end position="37"/>
    </location>
</feature>
<dbReference type="PANTHER" id="PTHR42928:SF5">
    <property type="entry name" value="BLR1237 PROTEIN"/>
    <property type="match status" value="1"/>
</dbReference>
<dbReference type="Gene3D" id="3.40.190.10">
    <property type="entry name" value="Periplasmic binding protein-like II"/>
    <property type="match status" value="1"/>
</dbReference>